<evidence type="ECO:0000259" key="8">
    <source>
        <dbReference type="Pfam" id="PF02272"/>
    </source>
</evidence>
<dbReference type="NCBIfam" id="TIGR00644">
    <property type="entry name" value="recJ"/>
    <property type="match status" value="1"/>
</dbReference>
<accession>C9LW29</accession>
<dbReference type="PANTHER" id="PTHR30255:SF2">
    <property type="entry name" value="SINGLE-STRANDED-DNA-SPECIFIC EXONUCLEASE RECJ"/>
    <property type="match status" value="1"/>
</dbReference>
<dbReference type="PANTHER" id="PTHR30255">
    <property type="entry name" value="SINGLE-STRANDED-DNA-SPECIFIC EXONUCLEASE RECJ"/>
    <property type="match status" value="1"/>
</dbReference>
<keyword evidence="13" id="KW-1185">Reference proteome</keyword>
<sequence length="656" mass="72703">MEKEWSLLPDTSARAVEFSQRIGTTPFTAALLLHRGITSDEEARAFLHPEKQPFHDPFLMRDMEKAVSRIEQAIEAQERIVVYGDYDVDGITATSLLCRNLRQLGAAADYFIPHRQKDGYGLHKETLDEIIAGGARLIVTVDCGISAVEEAAAAKDKVDLIITDHHLPGKELPKALAVIDPHRADCSYPDKNIAGVGVAFKLCQALWQKMRGKAFTGDLDIVALGTVADVVPLLGENRKIVQQGLRVLKKSKRPGIQALLAVTELQEKEITAGHIGFVLAPRLNAAGRLASALRGVELLLTEDGEEAQAIAEELDAANRERQAVEQEILQVAEKQIEEIDVKRAHVLVLHGEGWHPGVIGIVASRIVERYYRPTVIIAEEDGIGKGSCRSIRGFHMFEALSACGEHLLGFGGHAQAAGLSLRSADVASFREAMEAYAAKVLTEEDFVPILDIELELAPEKITEQLMTEIKLLEPYGMGNPKPLFSTHGVRGSYARQIGKEGQHLKFELDGLDASIDVLAWGKGEEAPLVNRERIDIAYFPEYHVWREKRSLQLMLEDFRPARAEAKHPDRDALASVYRFLLARQRAGEGLPADAEKLLAEYLLHFPVMGIFTFQKALQIFEELGILLPDDGRYAFCPPQEKLDLQKSRIFREGNPL</sequence>
<name>C9LW29_SELS3</name>
<gene>
    <name evidence="11" type="primary">recJ</name>
    <name evidence="10" type="ordered locus">Selsp_0761</name>
    <name evidence="11" type="ORF">SELSPUOL_01681</name>
</gene>
<proteinExistence type="inferred from homology"/>
<dbReference type="InterPro" id="IPR003156">
    <property type="entry name" value="DHHA1_dom"/>
</dbReference>
<dbReference type="AlphaFoldDB" id="C9LW29"/>
<dbReference type="GO" id="GO:0008409">
    <property type="term" value="F:5'-3' exonuclease activity"/>
    <property type="evidence" value="ECO:0007669"/>
    <property type="project" value="InterPro"/>
</dbReference>
<reference evidence="11 12" key="1">
    <citation type="submission" date="2009-09" db="EMBL/GenBank/DDBJ databases">
        <authorList>
            <person name="Weinstock G."/>
            <person name="Sodergren E."/>
            <person name="Clifton S."/>
            <person name="Fulton L."/>
            <person name="Fulton B."/>
            <person name="Courtney L."/>
            <person name="Fronick C."/>
            <person name="Harrison M."/>
            <person name="Strong C."/>
            <person name="Farmer C."/>
            <person name="Delahaunty K."/>
            <person name="Markovic C."/>
            <person name="Hall O."/>
            <person name="Minx P."/>
            <person name="Tomlinson C."/>
            <person name="Mitreva M."/>
            <person name="Nelson J."/>
            <person name="Hou S."/>
            <person name="Wollam A."/>
            <person name="Pepin K.H."/>
            <person name="Johnson M."/>
            <person name="Bhonagiri V."/>
            <person name="Nash W.E."/>
            <person name="Warren W."/>
            <person name="Chinwalla A."/>
            <person name="Mardis E.R."/>
            <person name="Wilson R.K."/>
        </authorList>
    </citation>
    <scope>NUCLEOTIDE SEQUENCE [LARGE SCALE GENOMIC DNA]</scope>
    <source>
        <strain evidence="11">ATCC 35185</strain>
        <strain evidence="12">ATCC 35185 / DSM 20758 / VPI D19B-28</strain>
    </source>
</reference>
<keyword evidence="4 11" id="KW-0378">Hydrolase</keyword>
<evidence type="ECO:0000313" key="13">
    <source>
        <dbReference type="Proteomes" id="UP000011124"/>
    </source>
</evidence>
<dbReference type="EMBL" id="CP002637">
    <property type="protein sequence ID" value="AEB99727.1"/>
    <property type="molecule type" value="Genomic_DNA"/>
</dbReference>
<dbReference type="Pfam" id="PF02272">
    <property type="entry name" value="DHHA1"/>
    <property type="match status" value="1"/>
</dbReference>
<feature type="domain" description="DHHA1" evidence="8">
    <location>
        <begin position="346"/>
        <end position="438"/>
    </location>
</feature>
<dbReference type="EMBL" id="ACKP02000039">
    <property type="protein sequence ID" value="EEX76932.1"/>
    <property type="molecule type" value="Genomic_DNA"/>
</dbReference>
<dbReference type="Proteomes" id="UP000011124">
    <property type="component" value="Chromosome"/>
</dbReference>
<dbReference type="KEGG" id="ssg:Selsp_0761"/>
<keyword evidence="6" id="KW-0175">Coiled coil</keyword>
<protein>
    <recommendedName>
        <fullName evidence="2">Single-stranded-DNA-specific exonuclease RecJ</fullName>
    </recommendedName>
</protein>
<evidence type="ECO:0000313" key="10">
    <source>
        <dbReference type="EMBL" id="AEB99727.1"/>
    </source>
</evidence>
<evidence type="ECO:0000256" key="1">
    <source>
        <dbReference type="ARBA" id="ARBA00005915"/>
    </source>
</evidence>
<dbReference type="SUPFAM" id="SSF64182">
    <property type="entry name" value="DHH phosphoesterases"/>
    <property type="match status" value="1"/>
</dbReference>
<keyword evidence="3" id="KW-0540">Nuclease</keyword>
<dbReference type="Proteomes" id="UP000003505">
    <property type="component" value="Unassembled WGS sequence"/>
</dbReference>
<dbReference type="InterPro" id="IPR001667">
    <property type="entry name" value="DDH_dom"/>
</dbReference>
<reference evidence="10 13" key="2">
    <citation type="submission" date="2011-04" db="EMBL/GenBank/DDBJ databases">
        <title>The complete genome of Selenomonas sputigena DSM 20758.</title>
        <authorList>
            <consortium name="US DOE Joint Genome Institute (JGI-PGF)"/>
            <person name="Lucas S."/>
            <person name="Copeland A."/>
            <person name="Lapidus A."/>
            <person name="Bruce D."/>
            <person name="Goodwin L."/>
            <person name="Pitluck S."/>
            <person name="Peters L."/>
            <person name="Kyrpides N."/>
            <person name="Mavromatis K."/>
            <person name="Ivanova N."/>
            <person name="Ovchinnikova G."/>
            <person name="Teshima H."/>
            <person name="Detter J.C."/>
            <person name="Tapia R."/>
            <person name="Han C."/>
            <person name="Land M."/>
            <person name="Hauser L."/>
            <person name="Markowitz V."/>
            <person name="Cheng J.-F."/>
            <person name="Hugenholtz P."/>
            <person name="Woyke T."/>
            <person name="Wu D."/>
            <person name="Gronow S."/>
            <person name="Wellnitz S."/>
            <person name="Schneider S."/>
            <person name="Klenk H.-P."/>
            <person name="Eisen J.A."/>
        </authorList>
    </citation>
    <scope>NUCLEOTIDE SEQUENCE [LARGE SCALE GENOMIC DNA]</scope>
    <source>
        <strain evidence="10">ATCC 35185</strain>
        <strain evidence="13">ATCC 35185 / DSM 20758 / VPI D19B-28</strain>
    </source>
</reference>
<evidence type="ECO:0000256" key="2">
    <source>
        <dbReference type="ARBA" id="ARBA00019841"/>
    </source>
</evidence>
<dbReference type="RefSeq" id="WP_006192974.1">
    <property type="nucleotide sequence ID" value="NC_015437.1"/>
</dbReference>
<evidence type="ECO:0000259" key="7">
    <source>
        <dbReference type="Pfam" id="PF01368"/>
    </source>
</evidence>
<evidence type="ECO:0000256" key="4">
    <source>
        <dbReference type="ARBA" id="ARBA00022801"/>
    </source>
</evidence>
<dbReference type="InterPro" id="IPR004610">
    <property type="entry name" value="RecJ"/>
</dbReference>
<evidence type="ECO:0000256" key="3">
    <source>
        <dbReference type="ARBA" id="ARBA00022722"/>
    </source>
</evidence>
<dbReference type="STRING" id="546271.Selsp_0761"/>
<feature type="coiled-coil region" evidence="6">
    <location>
        <begin position="300"/>
        <end position="334"/>
    </location>
</feature>
<evidence type="ECO:0000256" key="6">
    <source>
        <dbReference type="SAM" id="Coils"/>
    </source>
</evidence>
<comment type="similarity">
    <text evidence="1">Belongs to the RecJ family.</text>
</comment>
<dbReference type="OrthoDB" id="9809852at2"/>
<organism evidence="11 12">
    <name type="scientific">Selenomonas sputigena (strain ATCC 35185 / DSM 20758 / CCUG 44933 / VPI D19B-28)</name>
    <dbReference type="NCBI Taxonomy" id="546271"/>
    <lineage>
        <taxon>Bacteria</taxon>
        <taxon>Bacillati</taxon>
        <taxon>Bacillota</taxon>
        <taxon>Negativicutes</taxon>
        <taxon>Selenomonadales</taxon>
        <taxon>Selenomonadaceae</taxon>
        <taxon>Selenomonas</taxon>
    </lineage>
</organism>
<dbReference type="InterPro" id="IPR038763">
    <property type="entry name" value="DHH_sf"/>
</dbReference>
<dbReference type="eggNOG" id="COG0608">
    <property type="taxonomic scope" value="Bacteria"/>
</dbReference>
<dbReference type="GO" id="GO:0003676">
    <property type="term" value="F:nucleic acid binding"/>
    <property type="evidence" value="ECO:0007669"/>
    <property type="project" value="InterPro"/>
</dbReference>
<dbReference type="HOGENOM" id="CLU_009736_5_2_9"/>
<dbReference type="InterPro" id="IPR041122">
    <property type="entry name" value="RecJ_OB"/>
</dbReference>
<keyword evidence="5 11" id="KW-0269">Exonuclease</keyword>
<evidence type="ECO:0000259" key="9">
    <source>
        <dbReference type="Pfam" id="PF17768"/>
    </source>
</evidence>
<evidence type="ECO:0000256" key="5">
    <source>
        <dbReference type="ARBA" id="ARBA00022839"/>
    </source>
</evidence>
<dbReference type="Gene3D" id="3.10.310.30">
    <property type="match status" value="1"/>
</dbReference>
<dbReference type="Pfam" id="PF01368">
    <property type="entry name" value="DHH"/>
    <property type="match status" value="1"/>
</dbReference>
<dbReference type="Gene3D" id="3.90.1640.30">
    <property type="match status" value="1"/>
</dbReference>
<dbReference type="InterPro" id="IPR051673">
    <property type="entry name" value="SSDNA_exonuclease_RecJ"/>
</dbReference>
<evidence type="ECO:0000313" key="12">
    <source>
        <dbReference type="Proteomes" id="UP000003505"/>
    </source>
</evidence>
<dbReference type="GO" id="GO:0006310">
    <property type="term" value="P:DNA recombination"/>
    <property type="evidence" value="ECO:0007669"/>
    <property type="project" value="InterPro"/>
</dbReference>
<dbReference type="GO" id="GO:0006281">
    <property type="term" value="P:DNA repair"/>
    <property type="evidence" value="ECO:0007669"/>
    <property type="project" value="InterPro"/>
</dbReference>
<feature type="domain" description="DDH" evidence="7">
    <location>
        <begin position="79"/>
        <end position="226"/>
    </location>
</feature>
<feature type="domain" description="RecJ OB" evidence="9">
    <location>
        <begin position="452"/>
        <end position="557"/>
    </location>
</feature>
<dbReference type="Pfam" id="PF17768">
    <property type="entry name" value="RecJ_OB"/>
    <property type="match status" value="1"/>
</dbReference>
<evidence type="ECO:0000313" key="11">
    <source>
        <dbReference type="EMBL" id="EEX76932.1"/>
    </source>
</evidence>